<feature type="transmembrane region" description="Helical" evidence="1">
    <location>
        <begin position="107"/>
        <end position="127"/>
    </location>
</feature>
<proteinExistence type="predicted"/>
<keyword evidence="1" id="KW-0812">Transmembrane</keyword>
<protein>
    <submittedName>
        <fullName evidence="2">Uncharacterized protein</fullName>
    </submittedName>
</protein>
<accession>A0A2S6H9K6</accession>
<dbReference type="Proteomes" id="UP000240010">
    <property type="component" value="Unassembled WGS sequence"/>
</dbReference>
<evidence type="ECO:0000313" key="3">
    <source>
        <dbReference type="Proteomes" id="UP000240010"/>
    </source>
</evidence>
<organism evidence="2 3">
    <name type="scientific">Methylobacter tundripaludum</name>
    <dbReference type="NCBI Taxonomy" id="173365"/>
    <lineage>
        <taxon>Bacteria</taxon>
        <taxon>Pseudomonadati</taxon>
        <taxon>Pseudomonadota</taxon>
        <taxon>Gammaproteobacteria</taxon>
        <taxon>Methylococcales</taxon>
        <taxon>Methylococcaceae</taxon>
        <taxon>Methylobacter</taxon>
    </lineage>
</organism>
<gene>
    <name evidence="2" type="ORF">B0F87_11113</name>
</gene>
<dbReference type="EMBL" id="PTIZ01000011">
    <property type="protein sequence ID" value="PPK74083.1"/>
    <property type="molecule type" value="Genomic_DNA"/>
</dbReference>
<comment type="caution">
    <text evidence="2">The sequence shown here is derived from an EMBL/GenBank/DDBJ whole genome shotgun (WGS) entry which is preliminary data.</text>
</comment>
<name>A0A2S6H9K6_9GAMM</name>
<evidence type="ECO:0000256" key="1">
    <source>
        <dbReference type="SAM" id="Phobius"/>
    </source>
</evidence>
<dbReference type="RefSeq" id="WP_104429981.1">
    <property type="nucleotide sequence ID" value="NZ_PTIZ01000011.1"/>
</dbReference>
<feature type="transmembrane region" description="Helical" evidence="1">
    <location>
        <begin position="58"/>
        <end position="82"/>
    </location>
</feature>
<evidence type="ECO:0000313" key="2">
    <source>
        <dbReference type="EMBL" id="PPK74083.1"/>
    </source>
</evidence>
<sequence length="130" mass="14245">MNVSADKQYENITTQLRYLNDKIHDAFRHFFTLASAIIGGSLYAHITLAPDDPRRCGLGSSASALLSIVGVAIVILIATNFFSKQGYRKRLSLEYPAIPLGTSKTEYAIEASTCVLIVATCVGFWFLNPL</sequence>
<feature type="transmembrane region" description="Helical" evidence="1">
    <location>
        <begin position="26"/>
        <end position="46"/>
    </location>
</feature>
<keyword evidence="1" id="KW-1133">Transmembrane helix</keyword>
<reference evidence="2 3" key="1">
    <citation type="submission" date="2018-02" db="EMBL/GenBank/DDBJ databases">
        <title>Subsurface microbial communities from deep shales in Ohio and West Virginia, USA.</title>
        <authorList>
            <person name="Wrighton K."/>
        </authorList>
    </citation>
    <scope>NUCLEOTIDE SEQUENCE [LARGE SCALE GENOMIC DNA]</scope>
    <source>
        <strain evidence="2 3">OWC-DMM</strain>
    </source>
</reference>
<dbReference type="AlphaFoldDB" id="A0A2S6H9K6"/>
<keyword evidence="1" id="KW-0472">Membrane</keyword>